<reference evidence="1 2" key="1">
    <citation type="submission" date="2020-07" db="EMBL/GenBank/DDBJ databases">
        <title>Characterization of Pectobacterium aroidearum strains causing soft rot on Amorphophallus konjac.</title>
        <authorList>
            <person name="Xie H."/>
        </authorList>
    </citation>
    <scope>NUCLEOTIDE SEQUENCE [LARGE SCALE GENOMIC DNA]</scope>
    <source>
        <strain evidence="1 2">MY10</strain>
    </source>
</reference>
<protein>
    <submittedName>
        <fullName evidence="1">Uncharacterized protein</fullName>
    </submittedName>
</protein>
<keyword evidence="2" id="KW-1185">Reference proteome</keyword>
<organism evidence="1 2">
    <name type="scientific">Pectobacterium aroidearum</name>
    <dbReference type="NCBI Taxonomy" id="1201031"/>
    <lineage>
        <taxon>Bacteria</taxon>
        <taxon>Pseudomonadati</taxon>
        <taxon>Pseudomonadota</taxon>
        <taxon>Gammaproteobacteria</taxon>
        <taxon>Enterobacterales</taxon>
        <taxon>Pectobacteriaceae</taxon>
        <taxon>Pectobacterium</taxon>
    </lineage>
</organism>
<sequence length="195" mass="22412">MNYYKLGINPDGKKWKGYMNVSSFVSDENGNEFSDVKLEKVQEFKGDLCIGLLREGKIPPVISIGSRFLAFDSNIFDGDFCPAGAKLTKLSCGDKYNYMLVRICNYVDCVDWSSSKVDLWPAGYTPEEWENKRGRFFIEPVLQKNKIPRDLDIFRLSEWGGAFNIIISECFKNKLLGFEFDDSFLEFRELVVKDA</sequence>
<evidence type="ECO:0000313" key="2">
    <source>
        <dbReference type="Proteomes" id="UP000530038"/>
    </source>
</evidence>
<dbReference type="RefSeq" id="WP_181830326.1">
    <property type="nucleotide sequence ID" value="NZ_JACERI010000010.1"/>
</dbReference>
<proteinExistence type="predicted"/>
<name>A0ABR5ZHW2_9GAMM</name>
<comment type="caution">
    <text evidence="1">The sequence shown here is derived from an EMBL/GenBank/DDBJ whole genome shotgun (WGS) entry which is preliminary data.</text>
</comment>
<dbReference type="EMBL" id="JACERK010000011">
    <property type="protein sequence ID" value="MBA5234104.1"/>
    <property type="molecule type" value="Genomic_DNA"/>
</dbReference>
<accession>A0ABR5ZHW2</accession>
<dbReference type="Proteomes" id="UP000530038">
    <property type="component" value="Unassembled WGS sequence"/>
</dbReference>
<evidence type="ECO:0000313" key="1">
    <source>
        <dbReference type="EMBL" id="MBA5234104.1"/>
    </source>
</evidence>
<gene>
    <name evidence="1" type="ORF">H2Y56_18595</name>
</gene>